<dbReference type="InterPro" id="IPR013103">
    <property type="entry name" value="RVT_2"/>
</dbReference>
<dbReference type="GO" id="GO:0006508">
    <property type="term" value="P:proteolysis"/>
    <property type="evidence" value="ECO:0007669"/>
    <property type="project" value="UniProtKB-KW"/>
</dbReference>
<dbReference type="Pfam" id="PF22936">
    <property type="entry name" value="Pol_BBD"/>
    <property type="match status" value="1"/>
</dbReference>
<dbReference type="SUPFAM" id="SSF56672">
    <property type="entry name" value="DNA/RNA polymerases"/>
    <property type="match status" value="1"/>
</dbReference>
<dbReference type="PROSITE" id="PS50994">
    <property type="entry name" value="INTEGRASE"/>
    <property type="match status" value="1"/>
</dbReference>
<evidence type="ECO:0000259" key="7">
    <source>
        <dbReference type="PROSITE" id="PS50994"/>
    </source>
</evidence>
<dbReference type="SMART" id="SM00343">
    <property type="entry name" value="ZnF_C2HC"/>
    <property type="match status" value="1"/>
</dbReference>
<dbReference type="InterPro" id="IPR054722">
    <property type="entry name" value="PolX-like_BBD"/>
</dbReference>
<keyword evidence="3" id="KW-0064">Aspartyl protease</keyword>
<dbReference type="PROSITE" id="PS50158">
    <property type="entry name" value="ZF_CCHC"/>
    <property type="match status" value="1"/>
</dbReference>
<dbReference type="EMBL" id="CAMAPF010001044">
    <property type="protein sequence ID" value="CAH9142652.1"/>
    <property type="molecule type" value="Genomic_DNA"/>
</dbReference>
<dbReference type="InterPro" id="IPR001878">
    <property type="entry name" value="Znf_CCHC"/>
</dbReference>
<keyword evidence="5" id="KW-0862">Zinc</keyword>
<evidence type="ECO:0008006" key="10">
    <source>
        <dbReference type="Google" id="ProtNLM"/>
    </source>
</evidence>
<dbReference type="InterPro" id="IPR025724">
    <property type="entry name" value="GAG-pre-integrase_dom"/>
</dbReference>
<dbReference type="InterPro" id="IPR001584">
    <property type="entry name" value="Integrase_cat-core"/>
</dbReference>
<evidence type="ECO:0000256" key="3">
    <source>
        <dbReference type="ARBA" id="ARBA00022750"/>
    </source>
</evidence>
<dbReference type="Pfam" id="PF25597">
    <property type="entry name" value="SH3_retrovirus"/>
    <property type="match status" value="1"/>
</dbReference>
<dbReference type="PANTHER" id="PTHR42648:SF22">
    <property type="entry name" value="REVERSE TRANSCRIPTASE TY1_COPIA-TYPE DOMAIN-CONTAINING PROTEIN"/>
    <property type="match status" value="1"/>
</dbReference>
<dbReference type="InterPro" id="IPR012337">
    <property type="entry name" value="RNaseH-like_sf"/>
</dbReference>
<keyword evidence="4" id="KW-0378">Hydrolase</keyword>
<evidence type="ECO:0000256" key="2">
    <source>
        <dbReference type="ARBA" id="ARBA00022723"/>
    </source>
</evidence>
<dbReference type="GO" id="GO:0003676">
    <property type="term" value="F:nucleic acid binding"/>
    <property type="evidence" value="ECO:0007669"/>
    <property type="project" value="InterPro"/>
</dbReference>
<comment type="caution">
    <text evidence="8">The sequence shown here is derived from an EMBL/GenBank/DDBJ whole genome shotgun (WGS) entry which is preliminary data.</text>
</comment>
<dbReference type="Pfam" id="PF07727">
    <property type="entry name" value="RVT_2"/>
    <property type="match status" value="1"/>
</dbReference>
<dbReference type="InterPro" id="IPR057670">
    <property type="entry name" value="SH3_retrovirus"/>
</dbReference>
<dbReference type="PANTHER" id="PTHR42648">
    <property type="entry name" value="TRANSPOSASE, PUTATIVE-RELATED"/>
    <property type="match status" value="1"/>
</dbReference>
<dbReference type="Gene3D" id="3.30.420.10">
    <property type="entry name" value="Ribonuclease H-like superfamily/Ribonuclease H"/>
    <property type="match status" value="1"/>
</dbReference>
<evidence type="ECO:0000259" key="6">
    <source>
        <dbReference type="PROSITE" id="PS50158"/>
    </source>
</evidence>
<keyword evidence="9" id="KW-1185">Reference proteome</keyword>
<dbReference type="GO" id="GO:0008270">
    <property type="term" value="F:zinc ion binding"/>
    <property type="evidence" value="ECO:0007669"/>
    <property type="project" value="UniProtKB-KW"/>
</dbReference>
<dbReference type="Proteomes" id="UP001152523">
    <property type="component" value="Unassembled WGS sequence"/>
</dbReference>
<feature type="domain" description="Integrase catalytic" evidence="7">
    <location>
        <begin position="283"/>
        <end position="449"/>
    </location>
</feature>
<keyword evidence="5" id="KW-0863">Zinc-finger</keyword>
<dbReference type="InterPro" id="IPR036397">
    <property type="entry name" value="RNaseH_sf"/>
</dbReference>
<evidence type="ECO:0000256" key="4">
    <source>
        <dbReference type="ARBA" id="ARBA00022801"/>
    </source>
</evidence>
<dbReference type="AlphaFoldDB" id="A0AAV0G3V3"/>
<accession>A0AAV0G3V3</accession>
<dbReference type="InterPro" id="IPR043502">
    <property type="entry name" value="DNA/RNA_pol_sf"/>
</dbReference>
<protein>
    <recommendedName>
        <fullName evidence="10">Retrovirus-related Pol polyprotein from transposon TNT 1-94</fullName>
    </recommendedName>
</protein>
<evidence type="ECO:0000313" key="8">
    <source>
        <dbReference type="EMBL" id="CAH9142652.1"/>
    </source>
</evidence>
<dbReference type="InterPro" id="IPR039537">
    <property type="entry name" value="Retrotran_Ty1/copia-like"/>
</dbReference>
<dbReference type="Pfam" id="PF13976">
    <property type="entry name" value="gag_pre-integrs"/>
    <property type="match status" value="1"/>
</dbReference>
<evidence type="ECO:0000256" key="1">
    <source>
        <dbReference type="ARBA" id="ARBA00022670"/>
    </source>
</evidence>
<keyword evidence="1" id="KW-0645">Protease</keyword>
<dbReference type="GO" id="GO:0004190">
    <property type="term" value="F:aspartic-type endopeptidase activity"/>
    <property type="evidence" value="ECO:0007669"/>
    <property type="project" value="UniProtKB-KW"/>
</dbReference>
<evidence type="ECO:0000313" key="9">
    <source>
        <dbReference type="Proteomes" id="UP001152523"/>
    </source>
</evidence>
<feature type="domain" description="CCHC-type" evidence="6">
    <location>
        <begin position="25"/>
        <end position="40"/>
    </location>
</feature>
<organism evidence="8 9">
    <name type="scientific">Cuscuta epithymum</name>
    <dbReference type="NCBI Taxonomy" id="186058"/>
    <lineage>
        <taxon>Eukaryota</taxon>
        <taxon>Viridiplantae</taxon>
        <taxon>Streptophyta</taxon>
        <taxon>Embryophyta</taxon>
        <taxon>Tracheophyta</taxon>
        <taxon>Spermatophyta</taxon>
        <taxon>Magnoliopsida</taxon>
        <taxon>eudicotyledons</taxon>
        <taxon>Gunneridae</taxon>
        <taxon>Pentapetalae</taxon>
        <taxon>asterids</taxon>
        <taxon>lamiids</taxon>
        <taxon>Solanales</taxon>
        <taxon>Convolvulaceae</taxon>
        <taxon>Cuscuteae</taxon>
        <taxon>Cuscuta</taxon>
        <taxon>Cuscuta subgen. Cuscuta</taxon>
    </lineage>
</organism>
<dbReference type="GO" id="GO:0015074">
    <property type="term" value="P:DNA integration"/>
    <property type="evidence" value="ECO:0007669"/>
    <property type="project" value="InterPro"/>
</dbReference>
<sequence>MPSRLDFLKKKWVAVSFLNGLLVICNYCKKPGHLIKDCRKLLFKNQGNRLAHVASATSSSDGSIAISSDEYAKFICYQESLKHSSVPISVVADSGISNTCLVSSSSKWVIDSGATDHMTGNPSLFSSFHSYLPTSSVTLADGSTSPVLGSGTVVPTSRLPLSHVLSLPNFAFNLLSISNITTLNCSITFFPGYCVFQDLLTKQTIGKGHESAGLYILDTSITKGIYCLGVGTLLEAHYRLGHPSLTLMKQIYPQFSKVSSIQCESCEFAKHHRTSLSPRLNKRANAPFDLVHTDVWGACPVVSKSGFKYFVTFVDDYSRMTWLFFMKYRSELFTHFSAFCAEIKTQFNVPVRVLRGDNAQEYLSAPFKSFMLQHGIIHQTSCVDTPPQNGVAERKNRHLLETARALLFQMNVPKQFWADAVSTSCFLINRMPSSVLDGKAPYQCLFPNKELFPIPPKTFGCTCFVRDVNPHRTKLDPKSLKCIFLGYSRVQKGYRCFCLSTGRYLISIDVSFHENTLWSSSKTDIHEDNDEILIYTVTVPETTPSITIPNVPVSDPRPPIHLVYTRRHKEPDHPPPVTPVINYPDTGPTSTSCPEPVPASSDLVSTSDLDLPIALRKGTQSCTHPISSFVSYSQLFSASCSFIACIDSISIPKSVKEALSHPEWRHAMVEEMNALDLNGTWDLVDLPTGKKSIGCKWVFAVKVNPDGSVARLKARLVAKGYAQTYGVDYSNTFSPVAKLTYVRLLISLAATHDWHLHQLDIKNAFLHGDLQEEVYIEQPPGFVAQGEYGKVCRLRKSLYGLKQSPRAWFGKFSQSIERFGMIKGQSDHSVFYRRTKTGITLLVVYVDDIVITGSDTAGILALKNFLHSQFQTKDLGSLKYFLVGLSTDLGIPVPYRRTVPSRSRTDRTGKM</sequence>
<proteinExistence type="predicted"/>
<name>A0AAV0G3V3_9ASTE</name>
<reference evidence="8" key="1">
    <citation type="submission" date="2022-07" db="EMBL/GenBank/DDBJ databases">
        <authorList>
            <person name="Macas J."/>
            <person name="Novak P."/>
            <person name="Neumann P."/>
        </authorList>
    </citation>
    <scope>NUCLEOTIDE SEQUENCE</scope>
</reference>
<dbReference type="Pfam" id="PF00665">
    <property type="entry name" value="rve"/>
    <property type="match status" value="1"/>
</dbReference>
<gene>
    <name evidence="8" type="ORF">CEPIT_LOCUS40065</name>
</gene>
<dbReference type="SUPFAM" id="SSF53098">
    <property type="entry name" value="Ribonuclease H-like"/>
    <property type="match status" value="1"/>
</dbReference>
<keyword evidence="2" id="KW-0479">Metal-binding</keyword>
<evidence type="ECO:0000256" key="5">
    <source>
        <dbReference type="PROSITE-ProRule" id="PRU00047"/>
    </source>
</evidence>